<dbReference type="Gene3D" id="3.30.730.10">
    <property type="entry name" value="AP2/ERF domain"/>
    <property type="match status" value="1"/>
</dbReference>
<dbReference type="EMBL" id="JADCNL010000005">
    <property type="protein sequence ID" value="KAG0481148.1"/>
    <property type="molecule type" value="Genomic_DNA"/>
</dbReference>
<keyword evidence="4" id="KW-0238">DNA-binding</keyword>
<proteinExistence type="inferred from homology"/>
<reference evidence="11 12" key="1">
    <citation type="journal article" date="2020" name="Nat. Food">
        <title>A phased Vanilla planifolia genome enables genetic improvement of flavour and production.</title>
        <authorList>
            <person name="Hasing T."/>
            <person name="Tang H."/>
            <person name="Brym M."/>
            <person name="Khazi F."/>
            <person name="Huang T."/>
            <person name="Chambers A.H."/>
        </authorList>
    </citation>
    <scope>NUCLEOTIDE SEQUENCE [LARGE SCALE GENOMIC DNA]</scope>
    <source>
        <tissue evidence="11">Leaf</tissue>
    </source>
</reference>
<dbReference type="OrthoDB" id="4062651at2759"/>
<dbReference type="GO" id="GO:0000976">
    <property type="term" value="F:transcription cis-regulatory region binding"/>
    <property type="evidence" value="ECO:0007669"/>
    <property type="project" value="TreeGrafter"/>
</dbReference>
<dbReference type="FunFam" id="3.30.730.10:FF:000001">
    <property type="entry name" value="Ethylene-responsive transcription factor 2"/>
    <property type="match status" value="1"/>
</dbReference>
<evidence type="ECO:0000256" key="8">
    <source>
        <dbReference type="ARBA" id="ARBA00024343"/>
    </source>
</evidence>
<evidence type="ECO:0000256" key="9">
    <source>
        <dbReference type="SAM" id="MobiDB-lite"/>
    </source>
</evidence>
<organism evidence="11 12">
    <name type="scientific">Vanilla planifolia</name>
    <name type="common">Vanilla</name>
    <dbReference type="NCBI Taxonomy" id="51239"/>
    <lineage>
        <taxon>Eukaryota</taxon>
        <taxon>Viridiplantae</taxon>
        <taxon>Streptophyta</taxon>
        <taxon>Embryophyta</taxon>
        <taxon>Tracheophyta</taxon>
        <taxon>Spermatophyta</taxon>
        <taxon>Magnoliopsida</taxon>
        <taxon>Liliopsida</taxon>
        <taxon>Asparagales</taxon>
        <taxon>Orchidaceae</taxon>
        <taxon>Vanilloideae</taxon>
        <taxon>Vanilleae</taxon>
        <taxon>Vanilla</taxon>
    </lineage>
</organism>
<gene>
    <name evidence="11" type="ORF">HPP92_012006</name>
</gene>
<evidence type="ECO:0000256" key="6">
    <source>
        <dbReference type="ARBA" id="ARBA00023163"/>
    </source>
</evidence>
<feature type="compositionally biased region" description="Basic residues" evidence="9">
    <location>
        <begin position="41"/>
        <end position="55"/>
    </location>
</feature>
<dbReference type="GO" id="GO:0045893">
    <property type="term" value="P:positive regulation of DNA-templated transcription"/>
    <property type="evidence" value="ECO:0007669"/>
    <property type="project" value="TreeGrafter"/>
</dbReference>
<dbReference type="CDD" id="cd00018">
    <property type="entry name" value="AP2"/>
    <property type="match status" value="1"/>
</dbReference>
<dbReference type="SMART" id="SM00380">
    <property type="entry name" value="AP2"/>
    <property type="match status" value="1"/>
</dbReference>
<evidence type="ECO:0000313" key="11">
    <source>
        <dbReference type="EMBL" id="KAG0481148.1"/>
    </source>
</evidence>
<dbReference type="InterPro" id="IPR001471">
    <property type="entry name" value="AP2/ERF_dom"/>
</dbReference>
<keyword evidence="2" id="KW-0805">Transcription regulation</keyword>
<dbReference type="PROSITE" id="PS51032">
    <property type="entry name" value="AP2_ERF"/>
    <property type="match status" value="1"/>
</dbReference>
<feature type="compositionally biased region" description="Basic and acidic residues" evidence="9">
    <location>
        <begin position="25"/>
        <end position="40"/>
    </location>
</feature>
<keyword evidence="7" id="KW-0539">Nucleus</keyword>
<keyword evidence="12" id="KW-1185">Reference proteome</keyword>
<feature type="compositionally biased region" description="Low complexity" evidence="9">
    <location>
        <begin position="130"/>
        <end position="151"/>
    </location>
</feature>
<feature type="domain" description="AP2/ERF" evidence="10">
    <location>
        <begin position="67"/>
        <end position="124"/>
    </location>
</feature>
<dbReference type="GO" id="GO:0003700">
    <property type="term" value="F:DNA-binding transcription factor activity"/>
    <property type="evidence" value="ECO:0007669"/>
    <property type="project" value="InterPro"/>
</dbReference>
<keyword evidence="3" id="KW-0346">Stress response</keyword>
<evidence type="ECO:0000256" key="4">
    <source>
        <dbReference type="ARBA" id="ARBA00023125"/>
    </source>
</evidence>
<evidence type="ECO:0000256" key="7">
    <source>
        <dbReference type="ARBA" id="ARBA00023242"/>
    </source>
</evidence>
<feature type="region of interest" description="Disordered" evidence="9">
    <location>
        <begin position="130"/>
        <end position="155"/>
    </location>
</feature>
<evidence type="ECO:0000313" key="12">
    <source>
        <dbReference type="Proteomes" id="UP000636800"/>
    </source>
</evidence>
<dbReference type="GO" id="GO:0006950">
    <property type="term" value="P:response to stress"/>
    <property type="evidence" value="ECO:0007669"/>
    <property type="project" value="TreeGrafter"/>
</dbReference>
<dbReference type="InterPro" id="IPR036955">
    <property type="entry name" value="AP2/ERF_dom_sf"/>
</dbReference>
<accession>A0A835V1B4</accession>
<feature type="region of interest" description="Disordered" evidence="9">
    <location>
        <begin position="1"/>
        <end position="59"/>
    </location>
</feature>
<keyword evidence="6" id="KW-0804">Transcription</keyword>
<dbReference type="PRINTS" id="PR00367">
    <property type="entry name" value="ETHRSPELEMNT"/>
</dbReference>
<evidence type="ECO:0000259" key="10">
    <source>
        <dbReference type="PROSITE" id="PS51032"/>
    </source>
</evidence>
<dbReference type="AlphaFoldDB" id="A0A835V1B4"/>
<keyword evidence="5" id="KW-0010">Activator</keyword>
<dbReference type="PANTHER" id="PTHR31241">
    <property type="entry name" value="DEHYDRATION-RESPONSIVE ELEMENT-BINDING PROTEIN 2C"/>
    <property type="match status" value="1"/>
</dbReference>
<dbReference type="GO" id="GO:0005634">
    <property type="term" value="C:nucleus"/>
    <property type="evidence" value="ECO:0007669"/>
    <property type="project" value="UniProtKB-SubCell"/>
</dbReference>
<comment type="similarity">
    <text evidence="8">Belongs to the AP2/ERF transcription factor family. ERF subfamily.</text>
</comment>
<dbReference type="Proteomes" id="UP000636800">
    <property type="component" value="Chromosome 5"/>
</dbReference>
<comment type="subcellular location">
    <subcellularLocation>
        <location evidence="1">Nucleus</location>
    </subcellularLocation>
</comment>
<comment type="caution">
    <text evidence="11">The sequence shown here is derived from an EMBL/GenBank/DDBJ whole genome shotgun (WGS) entry which is preliminary data.</text>
</comment>
<dbReference type="PANTHER" id="PTHR31241:SF62">
    <property type="entry name" value="DEHYDRATION-RESPONSIVE ELEMENT-BINDING PROTEIN 2D"/>
    <property type="match status" value="1"/>
</dbReference>
<evidence type="ECO:0000256" key="2">
    <source>
        <dbReference type="ARBA" id="ARBA00023015"/>
    </source>
</evidence>
<evidence type="ECO:0000256" key="1">
    <source>
        <dbReference type="ARBA" id="ARBA00004123"/>
    </source>
</evidence>
<evidence type="ECO:0000256" key="3">
    <source>
        <dbReference type="ARBA" id="ARBA00023016"/>
    </source>
</evidence>
<name>A0A835V1B4_VANPL</name>
<sequence>MTEPERKRKTRRKRSGPDSLVETLAKWREINKQLDSSEGKRTRKVPAKGSRKGCMRGKGGPENSCCNYRGVRQRTWGKWVAEIREPNRGNRLWLGTFPTALDAARAYDNAARAMYGPCARLNFVEDRTTSASKAPTTSSESCGSTTTTTTTNHSNFPKKATVQHISEPANAPEIKSRIIEPRNELHFDHPAVNPTAAGAAIKVETKDEATNEVHSSLDLVEDLPMEMFDVDEMLRLMDADPGIMGVTDCNNPWEMSTTTPSFFSFQVQKPDAKMFGKLVHMADATTGADYSIDSIRPLRQELDYWPIGELELFEKALHDGSLT</sequence>
<dbReference type="Pfam" id="PF00847">
    <property type="entry name" value="AP2"/>
    <property type="match status" value="1"/>
</dbReference>
<evidence type="ECO:0000256" key="5">
    <source>
        <dbReference type="ARBA" id="ARBA00023159"/>
    </source>
</evidence>
<dbReference type="InterPro" id="IPR016177">
    <property type="entry name" value="DNA-bd_dom_sf"/>
</dbReference>
<protein>
    <recommendedName>
        <fullName evidence="10">AP2/ERF domain-containing protein</fullName>
    </recommendedName>
</protein>
<dbReference type="SUPFAM" id="SSF54171">
    <property type="entry name" value="DNA-binding domain"/>
    <property type="match status" value="1"/>
</dbReference>